<reference evidence="2" key="1">
    <citation type="submission" date="2021-04" db="EMBL/GenBank/DDBJ databases">
        <title>Isolation and polyphasic classification of algal microorganism.</title>
        <authorList>
            <person name="Wang S."/>
        </authorList>
    </citation>
    <scope>NUCLEOTIDE SEQUENCE</scope>
    <source>
        <strain evidence="2">720a</strain>
    </source>
</reference>
<dbReference type="SUPFAM" id="SSF141868">
    <property type="entry name" value="EAL domain-like"/>
    <property type="match status" value="1"/>
</dbReference>
<feature type="domain" description="EAL" evidence="1">
    <location>
        <begin position="1"/>
        <end position="250"/>
    </location>
</feature>
<evidence type="ECO:0000313" key="2">
    <source>
        <dbReference type="EMBL" id="MBR7797714.1"/>
    </source>
</evidence>
<dbReference type="Gene3D" id="1.20.5.170">
    <property type="match status" value="1"/>
</dbReference>
<sequence>MDPLDIMMKLDQIVPYFDPIISAENQLIIGYEVIPYFQGEDKELHNLCWFVKDESIPSEFRLELSNAVLHKVLDKYICSDQSQFLFIHYDANLLLKDDGDSMMALLNTYAEKGLMLKNLILQFSESFVTDHIYELKHLFAYIQTYGLQIAIDDVGQRNGNLDKLAIIKPNIIKVDVAFLQDDDLPQLYQDVHHLLSMLSRKIGATLLFKGITTFQQLNYAWRNGGRYYQGSYLEKIHPEFISADNCKDKVKKDFHHFITFEHKKMKAQLDLTNRINQQLGTTLKKINPDAPYDETILTVAKDCDAFTFRVYICNEAGFQLSSNAEKNLDGEWELRNEGRQKNWSWRPYFFENIVRMNMEKKGILSDLYTDIERDERIRTYSHPISEQQFIFIDIPYNFLFEQDGLL</sequence>
<name>A0A941DZ28_9BACI</name>
<dbReference type="Gene3D" id="3.30.450.20">
    <property type="entry name" value="PAS domain"/>
    <property type="match status" value="1"/>
</dbReference>
<dbReference type="Proteomes" id="UP000675284">
    <property type="component" value="Unassembled WGS sequence"/>
</dbReference>
<dbReference type="AlphaFoldDB" id="A0A941DZ28"/>
<dbReference type="InterPro" id="IPR035919">
    <property type="entry name" value="EAL_sf"/>
</dbReference>
<gene>
    <name evidence="2" type="ORF">KCX74_16920</name>
</gene>
<dbReference type="SMART" id="SM00052">
    <property type="entry name" value="EAL"/>
    <property type="match status" value="1"/>
</dbReference>
<dbReference type="SUPFAM" id="SSF103190">
    <property type="entry name" value="Sensory domain-like"/>
    <property type="match status" value="1"/>
</dbReference>
<protein>
    <submittedName>
        <fullName evidence="2">EAL domain-containing protein</fullName>
    </submittedName>
</protein>
<dbReference type="Gene3D" id="3.20.20.450">
    <property type="entry name" value="EAL domain"/>
    <property type="match status" value="1"/>
</dbReference>
<dbReference type="InterPro" id="IPR050706">
    <property type="entry name" value="Cyclic-di-GMP_PDE-like"/>
</dbReference>
<comment type="caution">
    <text evidence="2">The sequence shown here is derived from an EMBL/GenBank/DDBJ whole genome shotgun (WGS) entry which is preliminary data.</text>
</comment>
<dbReference type="Pfam" id="PF00563">
    <property type="entry name" value="EAL"/>
    <property type="match status" value="1"/>
</dbReference>
<dbReference type="EMBL" id="JAGSOT010000067">
    <property type="protein sequence ID" value="MBR7797714.1"/>
    <property type="molecule type" value="Genomic_DNA"/>
</dbReference>
<dbReference type="GO" id="GO:0071111">
    <property type="term" value="F:cyclic-guanylate-specific phosphodiesterase activity"/>
    <property type="evidence" value="ECO:0007669"/>
    <property type="project" value="InterPro"/>
</dbReference>
<dbReference type="PANTHER" id="PTHR33121">
    <property type="entry name" value="CYCLIC DI-GMP PHOSPHODIESTERASE PDEF"/>
    <property type="match status" value="1"/>
</dbReference>
<keyword evidence="3" id="KW-1185">Reference proteome</keyword>
<dbReference type="PANTHER" id="PTHR33121:SF82">
    <property type="entry name" value="SIGNAL TRANSDUCTION PROTEIN CONTAINING A EAL DOMAIN"/>
    <property type="match status" value="1"/>
</dbReference>
<dbReference type="RefSeq" id="WP_026679587.1">
    <property type="nucleotide sequence ID" value="NZ_BAAACY010000164.1"/>
</dbReference>
<dbReference type="CDD" id="cd01948">
    <property type="entry name" value="EAL"/>
    <property type="match status" value="1"/>
</dbReference>
<dbReference type="InterPro" id="IPR018842">
    <property type="entry name" value="YkuI_C"/>
</dbReference>
<dbReference type="InterPro" id="IPR029151">
    <property type="entry name" value="Sensor-like_sf"/>
</dbReference>
<dbReference type="Pfam" id="PF10388">
    <property type="entry name" value="YkuI_C"/>
    <property type="match status" value="1"/>
</dbReference>
<evidence type="ECO:0000313" key="3">
    <source>
        <dbReference type="Proteomes" id="UP000675284"/>
    </source>
</evidence>
<organism evidence="2 3">
    <name type="scientific">Virgibacillus salarius</name>
    <dbReference type="NCBI Taxonomy" id="447199"/>
    <lineage>
        <taxon>Bacteria</taxon>
        <taxon>Bacillati</taxon>
        <taxon>Bacillota</taxon>
        <taxon>Bacilli</taxon>
        <taxon>Bacillales</taxon>
        <taxon>Bacillaceae</taxon>
        <taxon>Virgibacillus</taxon>
    </lineage>
</organism>
<evidence type="ECO:0000259" key="1">
    <source>
        <dbReference type="PROSITE" id="PS50883"/>
    </source>
</evidence>
<proteinExistence type="predicted"/>
<dbReference type="PROSITE" id="PS50883">
    <property type="entry name" value="EAL"/>
    <property type="match status" value="1"/>
</dbReference>
<accession>A0A941DZ28</accession>
<dbReference type="InterPro" id="IPR001633">
    <property type="entry name" value="EAL_dom"/>
</dbReference>